<sequence>MRKARFTEHQIIAVIKSVEAGRMVKDVCREVGISEATYYNWKSKYGGMEASDIKKIKEPEDENRRLQQMFADLSLECRALKDVIEKKPLKPASKRELVTHLITTFGLSIRQACRSLNLSRTVYHYRPDSTRDEPVIAALQAAAERYPRYGFPKLFQVLRRQGYQWNHKRIHRIYCLLKLNFRRKGKQRLPVHNPSPLATPEVLNQSWSVDFMNDALVCGRRFRTFNVVDDFNREALSIEIDLNLPAPRVVRVLDRNAANRGYPAMLRMDNGPKFISLALAEWAEKHAVKVEFIRPGKPTQNAFIERFNRTYRTEILDFYLFRTLNEVREITEKWLSEYNCERPHESLNNMTPEEYRQHHYLAGISKNAWN</sequence>
<dbReference type="InterPro" id="IPR025948">
    <property type="entry name" value="HTH-like_dom"/>
</dbReference>
<dbReference type="SUPFAM" id="SSF46689">
    <property type="entry name" value="Homeodomain-like"/>
    <property type="match status" value="1"/>
</dbReference>
<dbReference type="NCBIfam" id="NF033516">
    <property type="entry name" value="transpos_IS3"/>
    <property type="match status" value="1"/>
</dbReference>
<evidence type="ECO:0000259" key="2">
    <source>
        <dbReference type="PROSITE" id="PS50994"/>
    </source>
</evidence>
<accession>A0A2I5HPE8</accession>
<evidence type="ECO:0000256" key="1">
    <source>
        <dbReference type="ARBA" id="ARBA00009964"/>
    </source>
</evidence>
<dbReference type="Proteomes" id="UP000230639">
    <property type="component" value="Chromosome"/>
</dbReference>
<dbReference type="InterPro" id="IPR009057">
    <property type="entry name" value="Homeodomain-like_sf"/>
</dbReference>
<evidence type="ECO:0000313" key="3">
    <source>
        <dbReference type="EMBL" id="ATW57447.1"/>
    </source>
</evidence>
<dbReference type="InterPro" id="IPR001584">
    <property type="entry name" value="Integrase_cat-core"/>
</dbReference>
<dbReference type="Pfam" id="PF01527">
    <property type="entry name" value="HTH_Tnp_1"/>
    <property type="match status" value="1"/>
</dbReference>
<name>A0A2I5HPE8_SALDZ</name>
<dbReference type="SUPFAM" id="SSF53098">
    <property type="entry name" value="Ribonuclease H-like"/>
    <property type="match status" value="1"/>
</dbReference>
<dbReference type="InterPro" id="IPR036397">
    <property type="entry name" value="RNaseH_sf"/>
</dbReference>
<dbReference type="GO" id="GO:0006313">
    <property type="term" value="P:DNA transposition"/>
    <property type="evidence" value="ECO:0007669"/>
    <property type="project" value="InterPro"/>
</dbReference>
<dbReference type="GO" id="GO:0015074">
    <property type="term" value="P:DNA integration"/>
    <property type="evidence" value="ECO:0007669"/>
    <property type="project" value="InterPro"/>
</dbReference>
<evidence type="ECO:0000313" key="4">
    <source>
        <dbReference type="Proteomes" id="UP000230639"/>
    </source>
</evidence>
<dbReference type="GO" id="GO:0003677">
    <property type="term" value="F:DNA binding"/>
    <property type="evidence" value="ECO:0007669"/>
    <property type="project" value="InterPro"/>
</dbReference>
<gene>
    <name evidence="3" type="ORF">CNQ75_24920</name>
</gene>
<comment type="similarity">
    <text evidence="1">Belongs to the transposase 8 family.</text>
</comment>
<dbReference type="AlphaFoldDB" id="A0A2I5HPE8"/>
<dbReference type="Pfam" id="PF13683">
    <property type="entry name" value="rve_3"/>
    <property type="match status" value="1"/>
</dbReference>
<organism evidence="3 4">
    <name type="scientific">Salmonella diarizonae</name>
    <dbReference type="NCBI Taxonomy" id="59204"/>
    <lineage>
        <taxon>Bacteria</taxon>
        <taxon>Pseudomonadati</taxon>
        <taxon>Pseudomonadota</taxon>
        <taxon>Gammaproteobacteria</taxon>
        <taxon>Enterobacterales</taxon>
        <taxon>Enterobacteriaceae</taxon>
        <taxon>Salmonella</taxon>
    </lineage>
</organism>
<feature type="domain" description="Integrase catalytic" evidence="2">
    <location>
        <begin position="196"/>
        <end position="360"/>
    </location>
</feature>
<dbReference type="InterPro" id="IPR002514">
    <property type="entry name" value="Transposase_8"/>
</dbReference>
<proteinExistence type="inferred from homology"/>
<dbReference type="Pfam" id="PF13276">
    <property type="entry name" value="HTH_21"/>
    <property type="match status" value="1"/>
</dbReference>
<dbReference type="EMBL" id="CP023345">
    <property type="protein sequence ID" value="ATW57447.1"/>
    <property type="molecule type" value="Genomic_DNA"/>
</dbReference>
<dbReference type="GO" id="GO:0004803">
    <property type="term" value="F:transposase activity"/>
    <property type="evidence" value="ECO:0007669"/>
    <property type="project" value="InterPro"/>
</dbReference>
<dbReference type="Gene3D" id="3.30.420.10">
    <property type="entry name" value="Ribonuclease H-like superfamily/Ribonuclease H"/>
    <property type="match status" value="1"/>
</dbReference>
<reference evidence="3 4" key="1">
    <citation type="submission" date="2017-09" db="EMBL/GenBank/DDBJ databases">
        <title>Complete genome of Salmonella enterica subsp. diarizonae isolated from stool of a patient with bacterial enteropathy.</title>
        <authorList>
            <person name="Zhou J."/>
            <person name="Chen Q."/>
            <person name="Guo L."/>
            <person name="Fan J."/>
        </authorList>
    </citation>
    <scope>NUCLEOTIDE SEQUENCE [LARGE SCALE GENOMIC DNA]</scope>
    <source>
        <strain evidence="3 4">HZS154</strain>
    </source>
</reference>
<protein>
    <submittedName>
        <fullName evidence="3">IS3 family transposase</fullName>
    </submittedName>
</protein>
<dbReference type="RefSeq" id="WP_100212507.1">
    <property type="nucleotide sequence ID" value="NZ_CP011288.1"/>
</dbReference>
<dbReference type="PROSITE" id="PS50994">
    <property type="entry name" value="INTEGRASE"/>
    <property type="match status" value="1"/>
</dbReference>
<dbReference type="InterPro" id="IPR012337">
    <property type="entry name" value="RNaseH-like_sf"/>
</dbReference>
<dbReference type="PANTHER" id="PTHR47515">
    <property type="entry name" value="LOW CALCIUM RESPONSE LOCUS PROTEIN T"/>
    <property type="match status" value="1"/>
</dbReference>
<dbReference type="PANTHER" id="PTHR47515:SF3">
    <property type="entry name" value="INTEGRASE CORE DOMAIN PROTEIN"/>
    <property type="match status" value="1"/>
</dbReference>
<dbReference type="InterPro" id="IPR048020">
    <property type="entry name" value="Transpos_IS3"/>
</dbReference>